<organism evidence="3 4">
    <name type="scientific">Pelotalea chapellei</name>
    <dbReference type="NCBI Taxonomy" id="44671"/>
    <lineage>
        <taxon>Bacteria</taxon>
        <taxon>Pseudomonadati</taxon>
        <taxon>Thermodesulfobacteriota</taxon>
        <taxon>Desulfuromonadia</taxon>
        <taxon>Geobacterales</taxon>
        <taxon>Geobacteraceae</taxon>
        <taxon>Pelotalea</taxon>
    </lineage>
</organism>
<dbReference type="InterPro" id="IPR051012">
    <property type="entry name" value="CellSynth/LPSAsmb/PSIAsmb"/>
</dbReference>
<accession>A0ABS5U973</accession>
<reference evidence="3 4" key="1">
    <citation type="submission" date="2021-05" db="EMBL/GenBank/DDBJ databases">
        <title>The draft genome of Geobacter chapellei DSM 13688.</title>
        <authorList>
            <person name="Xu Z."/>
            <person name="Masuda Y."/>
            <person name="Itoh H."/>
            <person name="Senoo K."/>
        </authorList>
    </citation>
    <scope>NUCLEOTIDE SEQUENCE [LARGE SCALE GENOMIC DNA]</scope>
    <source>
        <strain evidence="3 4">DSM 13688</strain>
    </source>
</reference>
<evidence type="ECO:0000256" key="1">
    <source>
        <dbReference type="ARBA" id="ARBA00022737"/>
    </source>
</evidence>
<dbReference type="EMBL" id="JAHDYS010000009">
    <property type="protein sequence ID" value="MBT1072219.1"/>
    <property type="molecule type" value="Genomic_DNA"/>
</dbReference>
<evidence type="ECO:0000313" key="4">
    <source>
        <dbReference type="Proteomes" id="UP000784128"/>
    </source>
</evidence>
<dbReference type="PANTHER" id="PTHR45586:SF1">
    <property type="entry name" value="LIPOPOLYSACCHARIDE ASSEMBLY PROTEIN B"/>
    <property type="match status" value="1"/>
</dbReference>
<dbReference type="InterPro" id="IPR019734">
    <property type="entry name" value="TPR_rpt"/>
</dbReference>
<dbReference type="Pfam" id="PF13432">
    <property type="entry name" value="TPR_16"/>
    <property type="match status" value="1"/>
</dbReference>
<evidence type="ECO:0000313" key="3">
    <source>
        <dbReference type="EMBL" id="MBT1072219.1"/>
    </source>
</evidence>
<gene>
    <name evidence="3" type="ORF">KJB30_10515</name>
</gene>
<dbReference type="Pfam" id="PF13174">
    <property type="entry name" value="TPR_6"/>
    <property type="match status" value="1"/>
</dbReference>
<evidence type="ECO:0000256" key="2">
    <source>
        <dbReference type="ARBA" id="ARBA00022803"/>
    </source>
</evidence>
<keyword evidence="4" id="KW-1185">Reference proteome</keyword>
<dbReference type="PANTHER" id="PTHR45586">
    <property type="entry name" value="TPR REPEAT-CONTAINING PROTEIN PA4667"/>
    <property type="match status" value="1"/>
</dbReference>
<proteinExistence type="predicted"/>
<comment type="caution">
    <text evidence="3">The sequence shown here is derived from an EMBL/GenBank/DDBJ whole genome shotgun (WGS) entry which is preliminary data.</text>
</comment>
<dbReference type="SUPFAM" id="SSF48452">
    <property type="entry name" value="TPR-like"/>
    <property type="match status" value="1"/>
</dbReference>
<dbReference type="RefSeq" id="WP_214298904.1">
    <property type="nucleotide sequence ID" value="NZ_JAHDYS010000009.1"/>
</dbReference>
<keyword evidence="2" id="KW-0802">TPR repeat</keyword>
<dbReference type="InterPro" id="IPR011990">
    <property type="entry name" value="TPR-like_helical_dom_sf"/>
</dbReference>
<dbReference type="Gene3D" id="1.25.40.10">
    <property type="entry name" value="Tetratricopeptide repeat domain"/>
    <property type="match status" value="1"/>
</dbReference>
<dbReference type="PROSITE" id="PS50293">
    <property type="entry name" value="TPR_REGION"/>
    <property type="match status" value="1"/>
</dbReference>
<protein>
    <submittedName>
        <fullName evidence="3">Tetratricopeptide repeat protein</fullName>
    </submittedName>
</protein>
<sequence>MNSEQEVKPTALDGIKYYSPPAGFILHGRDGRVSIPWDGKPPFPLLDEDFFAAEQSGAPDYDMVGRGIYQALRLNPDCTFAADYAALLKDAYPHVISELGGQIIMLDAKEVDTPYLDRKINFLRIMLLLDPGNAGLCREIARTFADKGARLSTLHQAVPSWYSAEKYLKKALELDPDDRDSLYEYGEALYVLGRYDQAAEIWQKAVAGCDDAGKRKIEARIAAIFTGKLPLVPPVDYLTALAVAVEEHQAGRNDESAGIIEDVLADPVFSQQFPMNEIHFLLGTCYEEMGMMDEAAKAFKRS</sequence>
<name>A0ABS5U973_9BACT</name>
<dbReference type="Proteomes" id="UP000784128">
    <property type="component" value="Unassembled WGS sequence"/>
</dbReference>
<keyword evidence="1" id="KW-0677">Repeat</keyword>